<sequence length="135" mass="13722">MKLITIASVLLAGASWLGVAPIAPITAEAQTACSWTLVAPGQKKTVSKRIIRLQKCGGSIRATLTGGRAGDVVRLEIRAGAAKSAKVRSGRTTAITASLAIGSRQARSCGTPAKGSKSCTAWWPSTSGGPPPTIP</sequence>
<keyword evidence="4" id="KW-1185">Reference proteome</keyword>
<feature type="signal peptide" evidence="2">
    <location>
        <begin position="1"/>
        <end position="22"/>
    </location>
</feature>
<feature type="chain" id="PRO_5038444749" evidence="2">
    <location>
        <begin position="23"/>
        <end position="135"/>
    </location>
</feature>
<proteinExistence type="predicted"/>
<comment type="caution">
    <text evidence="3">The sequence shown here is derived from an EMBL/GenBank/DDBJ whole genome shotgun (WGS) entry which is preliminary data.</text>
</comment>
<name>A0A5M3XDT5_9ACTN</name>
<evidence type="ECO:0000256" key="1">
    <source>
        <dbReference type="SAM" id="MobiDB-lite"/>
    </source>
</evidence>
<gene>
    <name evidence="3" type="ORF">Aple_018270</name>
</gene>
<feature type="region of interest" description="Disordered" evidence="1">
    <location>
        <begin position="112"/>
        <end position="135"/>
    </location>
</feature>
<dbReference type="Proteomes" id="UP000377595">
    <property type="component" value="Unassembled WGS sequence"/>
</dbReference>
<keyword evidence="2" id="KW-0732">Signal</keyword>
<protein>
    <submittedName>
        <fullName evidence="3">Uncharacterized protein</fullName>
    </submittedName>
</protein>
<dbReference type="AlphaFoldDB" id="A0A5M3XDT5"/>
<dbReference type="EMBL" id="BLAF01000009">
    <property type="protein sequence ID" value="GES18932.1"/>
    <property type="molecule type" value="Genomic_DNA"/>
</dbReference>
<accession>A0A5M3XDT5</accession>
<evidence type="ECO:0000256" key="2">
    <source>
        <dbReference type="SAM" id="SignalP"/>
    </source>
</evidence>
<reference evidence="3 4" key="1">
    <citation type="submission" date="2019-10" db="EMBL/GenBank/DDBJ databases">
        <title>Whole genome shotgun sequence of Acrocarpospora pleiomorpha NBRC 16267.</title>
        <authorList>
            <person name="Ichikawa N."/>
            <person name="Kimura A."/>
            <person name="Kitahashi Y."/>
            <person name="Komaki H."/>
            <person name="Oguchi A."/>
        </authorList>
    </citation>
    <scope>NUCLEOTIDE SEQUENCE [LARGE SCALE GENOMIC DNA]</scope>
    <source>
        <strain evidence="3 4">NBRC 16267</strain>
    </source>
</reference>
<evidence type="ECO:0000313" key="4">
    <source>
        <dbReference type="Proteomes" id="UP000377595"/>
    </source>
</evidence>
<evidence type="ECO:0000313" key="3">
    <source>
        <dbReference type="EMBL" id="GES18932.1"/>
    </source>
</evidence>
<organism evidence="3 4">
    <name type="scientific">Acrocarpospora pleiomorpha</name>
    <dbReference type="NCBI Taxonomy" id="90975"/>
    <lineage>
        <taxon>Bacteria</taxon>
        <taxon>Bacillati</taxon>
        <taxon>Actinomycetota</taxon>
        <taxon>Actinomycetes</taxon>
        <taxon>Streptosporangiales</taxon>
        <taxon>Streptosporangiaceae</taxon>
        <taxon>Acrocarpospora</taxon>
    </lineage>
</organism>